<reference evidence="2" key="1">
    <citation type="journal article" date="2020" name="Nat. Commun.">
        <title>Large-scale genome sequencing of mycorrhizal fungi provides insights into the early evolution of symbiotic traits.</title>
        <authorList>
            <person name="Miyauchi S."/>
            <person name="Kiss E."/>
            <person name="Kuo A."/>
            <person name="Drula E."/>
            <person name="Kohler A."/>
            <person name="Sanchez-Garcia M."/>
            <person name="Morin E."/>
            <person name="Andreopoulos B."/>
            <person name="Barry K.W."/>
            <person name="Bonito G."/>
            <person name="Buee M."/>
            <person name="Carver A."/>
            <person name="Chen C."/>
            <person name="Cichocki N."/>
            <person name="Clum A."/>
            <person name="Culley D."/>
            <person name="Crous P.W."/>
            <person name="Fauchery L."/>
            <person name="Girlanda M."/>
            <person name="Hayes R.D."/>
            <person name="Keri Z."/>
            <person name="LaButti K."/>
            <person name="Lipzen A."/>
            <person name="Lombard V."/>
            <person name="Magnuson J."/>
            <person name="Maillard F."/>
            <person name="Murat C."/>
            <person name="Nolan M."/>
            <person name="Ohm R.A."/>
            <person name="Pangilinan J."/>
            <person name="Pereira M.F."/>
            <person name="Perotto S."/>
            <person name="Peter M."/>
            <person name="Pfister S."/>
            <person name="Riley R."/>
            <person name="Sitrit Y."/>
            <person name="Stielow J.B."/>
            <person name="Szollosi G."/>
            <person name="Zifcakova L."/>
            <person name="Stursova M."/>
            <person name="Spatafora J.W."/>
            <person name="Tedersoo L."/>
            <person name="Vaario L.M."/>
            <person name="Yamada A."/>
            <person name="Yan M."/>
            <person name="Wang P."/>
            <person name="Xu J."/>
            <person name="Bruns T."/>
            <person name="Baldrian P."/>
            <person name="Vilgalys R."/>
            <person name="Dunand C."/>
            <person name="Henrissat B."/>
            <person name="Grigoriev I.V."/>
            <person name="Hibbett D."/>
            <person name="Nagy L.G."/>
            <person name="Martin F.M."/>
        </authorList>
    </citation>
    <scope>NUCLEOTIDE SEQUENCE</scope>
    <source>
        <strain evidence="2">UP504</strain>
    </source>
</reference>
<evidence type="ECO:0000313" key="3">
    <source>
        <dbReference type="Proteomes" id="UP000886523"/>
    </source>
</evidence>
<feature type="transmembrane region" description="Helical" evidence="1">
    <location>
        <begin position="23"/>
        <end position="49"/>
    </location>
</feature>
<organism evidence="2 3">
    <name type="scientific">Hydnum rufescens UP504</name>
    <dbReference type="NCBI Taxonomy" id="1448309"/>
    <lineage>
        <taxon>Eukaryota</taxon>
        <taxon>Fungi</taxon>
        <taxon>Dikarya</taxon>
        <taxon>Basidiomycota</taxon>
        <taxon>Agaricomycotina</taxon>
        <taxon>Agaricomycetes</taxon>
        <taxon>Cantharellales</taxon>
        <taxon>Hydnaceae</taxon>
        <taxon>Hydnum</taxon>
    </lineage>
</organism>
<keyword evidence="1" id="KW-0472">Membrane</keyword>
<dbReference type="Proteomes" id="UP000886523">
    <property type="component" value="Unassembled WGS sequence"/>
</dbReference>
<feature type="transmembrane region" description="Helical" evidence="1">
    <location>
        <begin position="132"/>
        <end position="152"/>
    </location>
</feature>
<evidence type="ECO:0000256" key="1">
    <source>
        <dbReference type="SAM" id="Phobius"/>
    </source>
</evidence>
<name>A0A9P6AYD0_9AGAM</name>
<dbReference type="OrthoDB" id="100006at2759"/>
<sequence length="301" mass="33300">MANSNPGNWNTSLQNNFAFRSGILLLAEVGVVSFVAVAILLAITVRHAIKHYRRYGGWEPEDSSLQPVSLISLRHIIEAMGSILSARWTFKGKVTEGSYCTTQGWFTIAIAVMTFMQTMFPGKFNRSQARGLAVAMIVLIVVFLFLMIIIPATTIPHYYGNSGQATAEHDDLLLRDLIPFHSVHPWSSAYTAEIFPISLVRFPQWNSKGHKPQHGFVILAAILFAFSGAVNVLLRVLTGRRFGFSNPREEREEEEDHKRGPHMVAMLSSGAAGMQSPGAGACILLGRRSRTFSSRASLRSH</sequence>
<gene>
    <name evidence="2" type="ORF">BS47DRAFT_1382045</name>
</gene>
<accession>A0A9P6AYD0</accession>
<keyword evidence="1" id="KW-0812">Transmembrane</keyword>
<comment type="caution">
    <text evidence="2">The sequence shown here is derived from an EMBL/GenBank/DDBJ whole genome shotgun (WGS) entry which is preliminary data.</text>
</comment>
<proteinExistence type="predicted"/>
<keyword evidence="1" id="KW-1133">Transmembrane helix</keyword>
<evidence type="ECO:0000313" key="2">
    <source>
        <dbReference type="EMBL" id="KAF9514278.1"/>
    </source>
</evidence>
<dbReference type="AlphaFoldDB" id="A0A9P6AYD0"/>
<feature type="transmembrane region" description="Helical" evidence="1">
    <location>
        <begin position="215"/>
        <end position="234"/>
    </location>
</feature>
<keyword evidence="3" id="KW-1185">Reference proteome</keyword>
<protein>
    <submittedName>
        <fullName evidence="2">Uncharacterized protein</fullName>
    </submittedName>
</protein>
<dbReference type="EMBL" id="MU128962">
    <property type="protein sequence ID" value="KAF9514278.1"/>
    <property type="molecule type" value="Genomic_DNA"/>
</dbReference>